<dbReference type="RefSeq" id="XP_026205108.1">
    <property type="nucleotide sequence ID" value="XM_026349323.1"/>
</dbReference>
<dbReference type="PANTHER" id="PTHR47147:SF1">
    <property type="entry name" value="SYNCOILIN"/>
    <property type="match status" value="1"/>
</dbReference>
<reference evidence="3" key="3">
    <citation type="submission" date="2025-09" db="UniProtKB">
        <authorList>
            <consortium name="Ensembl"/>
        </authorList>
    </citation>
    <scope>IDENTIFICATION</scope>
</reference>
<dbReference type="InterPro" id="IPR027702">
    <property type="entry name" value="Syncoilin"/>
</dbReference>
<dbReference type="Proteomes" id="UP000265040">
    <property type="component" value="Chromosome 11"/>
</dbReference>
<evidence type="ECO:0000256" key="1">
    <source>
        <dbReference type="SAM" id="Coils"/>
    </source>
</evidence>
<dbReference type="GeneID" id="113154896"/>
<accession>A0A3Q1HJ23</accession>
<feature type="coiled-coil region" evidence="1">
    <location>
        <begin position="418"/>
        <end position="516"/>
    </location>
</feature>
<evidence type="ECO:0000256" key="2">
    <source>
        <dbReference type="SAM" id="MobiDB-lite"/>
    </source>
</evidence>
<evidence type="ECO:0008006" key="5">
    <source>
        <dbReference type="Google" id="ProtNLM"/>
    </source>
</evidence>
<evidence type="ECO:0000313" key="4">
    <source>
        <dbReference type="Proteomes" id="UP000265040"/>
    </source>
</evidence>
<organism evidence="3 4">
    <name type="scientific">Anabas testudineus</name>
    <name type="common">Climbing perch</name>
    <name type="synonym">Anthias testudineus</name>
    <dbReference type="NCBI Taxonomy" id="64144"/>
    <lineage>
        <taxon>Eukaryota</taxon>
        <taxon>Metazoa</taxon>
        <taxon>Chordata</taxon>
        <taxon>Craniata</taxon>
        <taxon>Vertebrata</taxon>
        <taxon>Euteleostomi</taxon>
        <taxon>Actinopterygii</taxon>
        <taxon>Neopterygii</taxon>
        <taxon>Teleostei</taxon>
        <taxon>Neoteleostei</taxon>
        <taxon>Acanthomorphata</taxon>
        <taxon>Anabantaria</taxon>
        <taxon>Anabantiformes</taxon>
        <taxon>Anabantoidei</taxon>
        <taxon>Anabantidae</taxon>
        <taxon>Anabas</taxon>
    </lineage>
</organism>
<reference evidence="3" key="1">
    <citation type="submission" date="2021-04" db="EMBL/GenBank/DDBJ databases">
        <authorList>
            <consortium name="Wellcome Sanger Institute Data Sharing"/>
        </authorList>
    </citation>
    <scope>NUCLEOTIDE SEQUENCE [LARGE SCALE GENOMIC DNA]</scope>
</reference>
<feature type="region of interest" description="Disordered" evidence="2">
    <location>
        <begin position="395"/>
        <end position="414"/>
    </location>
</feature>
<reference evidence="3" key="2">
    <citation type="submission" date="2025-08" db="UniProtKB">
        <authorList>
            <consortium name="Ensembl"/>
        </authorList>
    </citation>
    <scope>IDENTIFICATION</scope>
</reference>
<dbReference type="AlphaFoldDB" id="A0A3Q1HJ23"/>
<proteinExistence type="predicted"/>
<dbReference type="OrthoDB" id="8842296at2759"/>
<dbReference type="Ensembl" id="ENSATET00000007539.3">
    <property type="protein sequence ID" value="ENSATEP00000007415.1"/>
    <property type="gene ID" value="ENSATEG00000005229.3"/>
</dbReference>
<keyword evidence="4" id="KW-1185">Reference proteome</keyword>
<dbReference type="GO" id="GO:0005882">
    <property type="term" value="C:intermediate filament"/>
    <property type="evidence" value="ECO:0007669"/>
    <property type="project" value="InterPro"/>
</dbReference>
<feature type="coiled-coil region" evidence="1">
    <location>
        <begin position="587"/>
        <end position="628"/>
    </location>
</feature>
<name>A0A3Q1HJ23_ANATE</name>
<feature type="region of interest" description="Disordered" evidence="2">
    <location>
        <begin position="1"/>
        <end position="34"/>
    </location>
</feature>
<dbReference type="InParanoid" id="A0A3Q1HJ23"/>
<dbReference type="PANTHER" id="PTHR47147">
    <property type="entry name" value="SYNCOILIN"/>
    <property type="match status" value="1"/>
</dbReference>
<dbReference type="STRING" id="64144.ENSATEP00000007415"/>
<protein>
    <recommendedName>
        <fullName evidence="5">Syncoilin, intermediate filament protein</fullName>
    </recommendedName>
</protein>
<evidence type="ECO:0000313" key="3">
    <source>
        <dbReference type="Ensembl" id="ENSATEP00000007415.1"/>
    </source>
</evidence>
<dbReference type="GeneTree" id="ENSGT00390000018108"/>
<keyword evidence="1" id="KW-0175">Coiled coil</keyword>
<sequence length="700" mass="79998">MKPLEDMDDNISSSGFEPLFINEEDGEPDRTERNTAQSGLHFTGISLNPSALIKPYLQEMDDLLKSCEELTGIPFGSRFSESYTETSVSGANHLQGKDEVAVESYTGTSVSPQAYLTTSYIDTQMDEAGIEDQPAQCQSQSMGTVINRCEVTPKVSRQTEMPLTSVGNKLSDTMVEYEGRLMGMLAMLESCMEEAGMDFKDRDWATDTSQEYVHICKNPGVCRGMLVPIQQERSEEMEAQPMQLEPWAAQHADEDNISKDRREEMTQCSDNIGLFSVERVGRSENFITDQGVLDSHFRFSGSSKSFDGNENDSVCCEGTKGEFVFKEGTETKGGLTGTEIPAQHELKMDTTCFRSGMDELQELGTQLEECIGEVQLLQTRRKELLTKVLELRGNKDREDTEGRNEEEEETEEGISSKVAELMNVLKKEEEARREERRREIQSLKEERAEEERRMWKVDLERQGLQDELRKLKRRLFTVARDCAYNQATLNAQHRTVELLKREEEKLQSLVLQLTEEGCQLRSTQQKLLLELQAQLHAHSSSQVSSTQEELTECRRHSCGDIQQYMQGGLRALEDRYEPILLALLKRREAAAGALVKAKEQAQELKAQLGPLKEEMQQLKLQRACLEEKLKLMHIHWREDVGHYKETVCRLEESSRELKTELQIQKKQTKETEKLRDNLAKQLLLYRAATEDHKCDHEKKT</sequence>
<dbReference type="OMA" id="RYEPMLL"/>